<evidence type="ECO:0000313" key="4">
    <source>
        <dbReference type="Proteomes" id="UP000594468"/>
    </source>
</evidence>
<feature type="region of interest" description="Disordered" evidence="1">
    <location>
        <begin position="442"/>
        <end position="473"/>
    </location>
</feature>
<feature type="compositionally biased region" description="Low complexity" evidence="1">
    <location>
        <begin position="451"/>
        <end position="461"/>
    </location>
</feature>
<dbReference type="Pfam" id="PF07676">
    <property type="entry name" value="PD40"/>
    <property type="match status" value="1"/>
</dbReference>
<sequence length="733" mass="79194">MYRRLCFVILSCFLFTMPLHAQDGIDLPADLYLLLNEGVVQRVGLGRSGIQNVTPESDFVLDFSVAPDGNWLAYRTQQGITLTNMYSNSLPQSIEDERASVPYIRGRGATMAWSPDSNNLAYTTLYGGRVWFRQGQYTDLETPNLVNLVWSIEGGYLAAEAEGDVWWIYRRDPEAMTLVSAIPSSKGITWVNNSTLAFAPPEGGLILMDMAQGNIQTPLLAPEAVYYLPNYIDGAIEVYRSTTVEEAIPTGRLLRVALDGTIEPISELDVELRALRWAPAGDWLIAFQGSVLALVNPLNGQGFTLPFGGISTYDWGIIPAPDTDTFTLPAPATFTAISNVTGVVQVWRMRSGELPATITPAVVDISEYTISFNGERVAYVSNSSLWLHTIGSSAPPLELVRLGTDRDINPAFSADGLSIYYRDEQENGSGIWHLDISTIEMPTPAPPTPTTEPATATITPEPDSEATDVPEAEGTTGPILTPFIVPTVAFASTLPATLVATPTPDATSEAEEADALPTALPTNTPSAELDNTPLATPDYAPELVLADTEAAAYLKAVPAGGVAALLVSSISDGQSFYELYDPTSGTLQRIGSFTEAHWLRGTNLIVRGRLGETALPGLHIIDVNTLTTPPRTRLSLLEGWDVLDMIERSDGGLRVLIRQQTPGTVAVMDVPPEDGAQITVEDIGYITEPRLSPDGSIVIGLTHPGGMLVRIDLRNMSRSQLRGIEGSNDFRWG</sequence>
<dbReference type="InterPro" id="IPR011042">
    <property type="entry name" value="6-blade_b-propeller_TolB-like"/>
</dbReference>
<dbReference type="RefSeq" id="WP_195170422.1">
    <property type="nucleotide sequence ID" value="NZ_CP062983.1"/>
</dbReference>
<feature type="chain" id="PRO_5032969184" evidence="2">
    <location>
        <begin position="22"/>
        <end position="733"/>
    </location>
</feature>
<dbReference type="InterPro" id="IPR011659">
    <property type="entry name" value="WD40"/>
</dbReference>
<feature type="region of interest" description="Disordered" evidence="1">
    <location>
        <begin position="503"/>
        <end position="531"/>
    </location>
</feature>
<feature type="compositionally biased region" description="Acidic residues" evidence="1">
    <location>
        <begin position="462"/>
        <end position="471"/>
    </location>
</feature>
<organism evidence="3 4">
    <name type="scientific">Phototrophicus methaneseepsis</name>
    <dbReference type="NCBI Taxonomy" id="2710758"/>
    <lineage>
        <taxon>Bacteria</taxon>
        <taxon>Bacillati</taxon>
        <taxon>Chloroflexota</taxon>
        <taxon>Candidatus Thermofontia</taxon>
        <taxon>Phototrophicales</taxon>
        <taxon>Phototrophicaceae</taxon>
        <taxon>Phototrophicus</taxon>
    </lineage>
</organism>
<dbReference type="Proteomes" id="UP000594468">
    <property type="component" value="Chromosome"/>
</dbReference>
<name>A0A7S8E8I4_9CHLR</name>
<dbReference type="AlphaFoldDB" id="A0A7S8E8I4"/>
<evidence type="ECO:0000256" key="1">
    <source>
        <dbReference type="SAM" id="MobiDB-lite"/>
    </source>
</evidence>
<feature type="signal peptide" evidence="2">
    <location>
        <begin position="1"/>
        <end position="21"/>
    </location>
</feature>
<proteinExistence type="predicted"/>
<dbReference type="Gene3D" id="2.120.10.30">
    <property type="entry name" value="TolB, C-terminal domain"/>
    <property type="match status" value="2"/>
</dbReference>
<gene>
    <name evidence="3" type="ORF">G4Y79_22145</name>
</gene>
<evidence type="ECO:0000313" key="3">
    <source>
        <dbReference type="EMBL" id="QPC82353.1"/>
    </source>
</evidence>
<dbReference type="SUPFAM" id="SSF82171">
    <property type="entry name" value="DPP6 N-terminal domain-like"/>
    <property type="match status" value="1"/>
</dbReference>
<dbReference type="KEGG" id="pmet:G4Y79_22145"/>
<dbReference type="EMBL" id="CP062983">
    <property type="protein sequence ID" value="QPC82353.1"/>
    <property type="molecule type" value="Genomic_DNA"/>
</dbReference>
<keyword evidence="2" id="KW-0732">Signal</keyword>
<keyword evidence="4" id="KW-1185">Reference proteome</keyword>
<reference evidence="3 4" key="1">
    <citation type="submission" date="2020-02" db="EMBL/GenBank/DDBJ databases">
        <authorList>
            <person name="Zheng R.K."/>
            <person name="Sun C.M."/>
        </authorList>
    </citation>
    <scope>NUCLEOTIDE SEQUENCE [LARGE SCALE GENOMIC DNA]</scope>
    <source>
        <strain evidence="4">rifampicinis</strain>
    </source>
</reference>
<evidence type="ECO:0000256" key="2">
    <source>
        <dbReference type="SAM" id="SignalP"/>
    </source>
</evidence>
<protein>
    <submittedName>
        <fullName evidence="3">PD40 domain-containing protein</fullName>
    </submittedName>
</protein>
<accession>A0A7S8E8I4</accession>